<feature type="signal peptide" evidence="7">
    <location>
        <begin position="1"/>
        <end position="19"/>
    </location>
</feature>
<reference evidence="11" key="1">
    <citation type="submission" date="2023-07" db="EMBL/GenBank/DDBJ databases">
        <title>Molecular identification of indigenous halophilic bacteria isolated from red sea cost, biodegradation of synthetic dyes and assessment of degraded metabolite toxicity.</title>
        <authorList>
            <person name="Chaieb K."/>
            <person name="Altayb H.N."/>
        </authorList>
    </citation>
    <scope>NUCLEOTIDE SEQUENCE [LARGE SCALE GENOMIC DNA]</scope>
    <source>
        <strain evidence="11">K20</strain>
    </source>
</reference>
<dbReference type="Proteomes" id="UP001199044">
    <property type="component" value="Unassembled WGS sequence"/>
</dbReference>
<dbReference type="InterPro" id="IPR051915">
    <property type="entry name" value="Cellulose_Degrad_GH3"/>
</dbReference>
<dbReference type="PANTHER" id="PTHR30620:SF16">
    <property type="entry name" value="LYSOSOMAL BETA GLUCOSIDASE"/>
    <property type="match status" value="1"/>
</dbReference>
<proteinExistence type="inferred from homology"/>
<accession>A0ABS7YSY2</accession>
<evidence type="ECO:0000313" key="10">
    <source>
        <dbReference type="EMBL" id="MCA2017390.1"/>
    </source>
</evidence>
<keyword evidence="5 10" id="KW-0378">Hydrolase</keyword>
<evidence type="ECO:0000256" key="3">
    <source>
        <dbReference type="ARBA" id="ARBA00012744"/>
    </source>
</evidence>
<dbReference type="InterPro" id="IPR036962">
    <property type="entry name" value="Glyco_hydro_3_N_sf"/>
</dbReference>
<feature type="domain" description="Glycoside hydrolase family 3 C-terminal" evidence="9">
    <location>
        <begin position="516"/>
        <end position="653"/>
    </location>
</feature>
<dbReference type="Gene3D" id="3.40.50.1700">
    <property type="entry name" value="Glycoside hydrolase family 3 C-terminal domain"/>
    <property type="match status" value="1"/>
</dbReference>
<evidence type="ECO:0000256" key="4">
    <source>
        <dbReference type="ARBA" id="ARBA00022729"/>
    </source>
</evidence>
<evidence type="ECO:0000256" key="7">
    <source>
        <dbReference type="SAM" id="SignalP"/>
    </source>
</evidence>
<evidence type="ECO:0000256" key="1">
    <source>
        <dbReference type="ARBA" id="ARBA00000448"/>
    </source>
</evidence>
<sequence>MIKPLMALPLALLPLSIMAATQQPKLTYENAPILTVNQLQFKDLNRDGILNPYEDWRQSIEVRAKDLVARMTLAEKAGAMMHASAPSPESVLGRGPVYDFTQLTKMIQHDNVNAMITRLDGDDPARFATQNNKLQALAEQSRLGIPVTVSTDPRNAYHYSTHDDIDSAAAGKFSQWPESPGFGAINDPELTRQYADILRQEYRAVGITEALSPQADIASEPRWARINGTFGEDPQVIHDMVEAYVEGMQNGRTGLNAGSVITVVKHWVGYGAAKDGWDSHNSYGRFADFEDNNLQEHIYPFEGAFDANVASIMPTYSILQGVKVDGKPIEQVGAGFSHYLLSELLRDQYHFKGVVLSDWLITADCNDSCQQGAPKGKEGRPEDLGMSWGVGDLSIEQRFAKAVKAGVDQFGGVADPQPIIQSVKDGLLTQHDIDHAVTKIMEQKFATGLFEAPFVDASIASKSLGAPQNQAIADEAQARSLVLLKNDHLLPLTSGTKVYLYNIEPEAATAAGLTVVTTPEAADVALVRAEAPFTHPHPNYFFGVRQHEGPLNFDSSNPDYKMIQSLSKKLPTVVNIYLDRPAILSQIQPSSGAILANFGANDQVLMNAITGKHTVSGKLPFELPSSMKSVKAQHSDKPHDSSNPLYPIGFGLTL</sequence>
<comment type="catalytic activity">
    <reaction evidence="1">
        <text>Hydrolysis of terminal, non-reducing beta-D-glucosyl residues with release of beta-D-glucose.</text>
        <dbReference type="EC" id="3.2.1.21"/>
    </reaction>
</comment>
<dbReference type="GO" id="GO:0016787">
    <property type="term" value="F:hydrolase activity"/>
    <property type="evidence" value="ECO:0007669"/>
    <property type="project" value="UniProtKB-KW"/>
</dbReference>
<dbReference type="InterPro" id="IPR001764">
    <property type="entry name" value="Glyco_hydro_3_N"/>
</dbReference>
<comment type="caution">
    <text evidence="10">The sequence shown here is derived from an EMBL/GenBank/DDBJ whole genome shotgun (WGS) entry which is preliminary data.</text>
</comment>
<evidence type="ECO:0000256" key="6">
    <source>
        <dbReference type="ARBA" id="ARBA00023295"/>
    </source>
</evidence>
<dbReference type="InterPro" id="IPR036881">
    <property type="entry name" value="Glyco_hydro_3_C_sf"/>
</dbReference>
<dbReference type="EC" id="3.2.1.21" evidence="3"/>
<keyword evidence="11" id="KW-1185">Reference proteome</keyword>
<dbReference type="EMBL" id="JAIWIU010000104">
    <property type="protein sequence ID" value="MCA2017390.1"/>
    <property type="molecule type" value="Genomic_DNA"/>
</dbReference>
<evidence type="ECO:0000256" key="2">
    <source>
        <dbReference type="ARBA" id="ARBA00005336"/>
    </source>
</evidence>
<comment type="similarity">
    <text evidence="2">Belongs to the glycosyl hydrolase 3 family.</text>
</comment>
<gene>
    <name evidence="10" type="ORF">LDJ79_14800</name>
</gene>
<dbReference type="SUPFAM" id="SSF52279">
    <property type="entry name" value="Beta-D-glucan exohydrolase, C-terminal domain"/>
    <property type="match status" value="1"/>
</dbReference>
<dbReference type="PANTHER" id="PTHR30620">
    <property type="entry name" value="PERIPLASMIC BETA-GLUCOSIDASE-RELATED"/>
    <property type="match status" value="1"/>
</dbReference>
<keyword evidence="6" id="KW-0326">Glycosidase</keyword>
<name>A0ABS7YSY2_9VIBR</name>
<dbReference type="InterPro" id="IPR002772">
    <property type="entry name" value="Glyco_hydro_3_C"/>
</dbReference>
<organism evidence="10 11">
    <name type="scientific">Vibrio tritonius</name>
    <dbReference type="NCBI Taxonomy" id="1435069"/>
    <lineage>
        <taxon>Bacteria</taxon>
        <taxon>Pseudomonadati</taxon>
        <taxon>Pseudomonadota</taxon>
        <taxon>Gammaproteobacteria</taxon>
        <taxon>Vibrionales</taxon>
        <taxon>Vibrionaceae</taxon>
        <taxon>Vibrio</taxon>
    </lineage>
</organism>
<dbReference type="InterPro" id="IPR017853">
    <property type="entry name" value="GH"/>
</dbReference>
<dbReference type="PRINTS" id="PR00133">
    <property type="entry name" value="GLHYDRLASE3"/>
</dbReference>
<evidence type="ECO:0000259" key="8">
    <source>
        <dbReference type="Pfam" id="PF00933"/>
    </source>
</evidence>
<dbReference type="Pfam" id="PF00933">
    <property type="entry name" value="Glyco_hydro_3"/>
    <property type="match status" value="1"/>
</dbReference>
<dbReference type="SUPFAM" id="SSF51445">
    <property type="entry name" value="(Trans)glycosidases"/>
    <property type="match status" value="1"/>
</dbReference>
<evidence type="ECO:0000259" key="9">
    <source>
        <dbReference type="Pfam" id="PF01915"/>
    </source>
</evidence>
<dbReference type="Pfam" id="PF01915">
    <property type="entry name" value="Glyco_hydro_3_C"/>
    <property type="match status" value="1"/>
</dbReference>
<dbReference type="Gene3D" id="3.20.20.300">
    <property type="entry name" value="Glycoside hydrolase, family 3, N-terminal domain"/>
    <property type="match status" value="1"/>
</dbReference>
<feature type="chain" id="PRO_5045325214" description="beta-glucosidase" evidence="7">
    <location>
        <begin position="20"/>
        <end position="654"/>
    </location>
</feature>
<evidence type="ECO:0000256" key="5">
    <source>
        <dbReference type="ARBA" id="ARBA00022801"/>
    </source>
</evidence>
<keyword evidence="4 7" id="KW-0732">Signal</keyword>
<protein>
    <recommendedName>
        <fullName evidence="3">beta-glucosidase</fullName>
        <ecNumber evidence="3">3.2.1.21</ecNumber>
    </recommendedName>
</protein>
<evidence type="ECO:0000313" key="11">
    <source>
        <dbReference type="Proteomes" id="UP001199044"/>
    </source>
</evidence>
<dbReference type="RefSeq" id="WP_225251132.1">
    <property type="nucleotide sequence ID" value="NZ_JAIWIU010000104.1"/>
</dbReference>
<feature type="domain" description="Glycoside hydrolase family 3 N-terminal" evidence="8">
    <location>
        <begin position="101"/>
        <end position="441"/>
    </location>
</feature>